<dbReference type="Proteomes" id="UP000505210">
    <property type="component" value="Chromosome"/>
</dbReference>
<dbReference type="GO" id="GO:0008381">
    <property type="term" value="F:mechanosensitive monoatomic ion channel activity"/>
    <property type="evidence" value="ECO:0007669"/>
    <property type="project" value="InterPro"/>
</dbReference>
<evidence type="ECO:0000256" key="1">
    <source>
        <dbReference type="SAM" id="Phobius"/>
    </source>
</evidence>
<dbReference type="RefSeq" id="WP_172358096.1">
    <property type="nucleotide sequence ID" value="NZ_CP053661.1"/>
</dbReference>
<feature type="transmembrane region" description="Helical" evidence="1">
    <location>
        <begin position="239"/>
        <end position="264"/>
    </location>
</feature>
<feature type="transmembrane region" description="Helical" evidence="1">
    <location>
        <begin position="114"/>
        <end position="135"/>
    </location>
</feature>
<feature type="transmembrane region" description="Helical" evidence="1">
    <location>
        <begin position="330"/>
        <end position="352"/>
    </location>
</feature>
<dbReference type="PANTHER" id="PTHR30221:SF1">
    <property type="entry name" value="SMALL-CONDUCTANCE MECHANOSENSITIVE CHANNEL"/>
    <property type="match status" value="1"/>
</dbReference>
<proteinExistence type="predicted"/>
<evidence type="ECO:0000313" key="2">
    <source>
        <dbReference type="EMBL" id="QKD84028.1"/>
    </source>
</evidence>
<organism evidence="2 3">
    <name type="scientific">Thermoleptolyngbya sichuanensis A183</name>
    <dbReference type="NCBI Taxonomy" id="2737172"/>
    <lineage>
        <taxon>Bacteria</taxon>
        <taxon>Bacillati</taxon>
        <taxon>Cyanobacteriota</taxon>
        <taxon>Cyanophyceae</taxon>
        <taxon>Oculatellales</taxon>
        <taxon>Oculatellaceae</taxon>
        <taxon>Thermoleptolyngbya</taxon>
        <taxon>Thermoleptolyngbya sichuanensis</taxon>
    </lineage>
</organism>
<feature type="transmembrane region" description="Helical" evidence="1">
    <location>
        <begin position="444"/>
        <end position="469"/>
    </location>
</feature>
<dbReference type="PANTHER" id="PTHR30221">
    <property type="entry name" value="SMALL-CONDUCTANCE MECHANOSENSITIVE CHANNEL"/>
    <property type="match status" value="1"/>
</dbReference>
<feature type="transmembrane region" description="Helical" evidence="1">
    <location>
        <begin position="415"/>
        <end position="438"/>
    </location>
</feature>
<feature type="transmembrane region" description="Helical" evidence="1">
    <location>
        <begin position="285"/>
        <end position="310"/>
    </location>
</feature>
<name>A0A6M8BBK5_9CYAN</name>
<dbReference type="AlphaFoldDB" id="A0A6M8BBK5"/>
<keyword evidence="3" id="KW-1185">Reference proteome</keyword>
<gene>
    <name evidence="2" type="ORF">HPC62_19215</name>
</gene>
<keyword evidence="1" id="KW-1133">Transmembrane helix</keyword>
<feature type="transmembrane region" description="Helical" evidence="1">
    <location>
        <begin position="74"/>
        <end position="94"/>
    </location>
</feature>
<keyword evidence="1" id="KW-0472">Membrane</keyword>
<feature type="transmembrane region" description="Helical" evidence="1">
    <location>
        <begin position="199"/>
        <end position="219"/>
    </location>
</feature>
<reference evidence="2 3" key="1">
    <citation type="submission" date="2020-05" db="EMBL/GenBank/DDBJ databases">
        <title>Complete genome sequence of of a novel Thermoleptolyngbya strain isolated from hot springs of Ganzi, Sichuan China.</title>
        <authorList>
            <person name="Tang J."/>
            <person name="Daroch M."/>
            <person name="Li L."/>
            <person name="Waleron K."/>
            <person name="Waleron M."/>
            <person name="Waleron M."/>
        </authorList>
    </citation>
    <scope>NUCLEOTIDE SEQUENCE [LARGE SCALE GENOMIC DNA]</scope>
    <source>
        <strain evidence="2 3">PKUAC-SCTA183</strain>
    </source>
</reference>
<dbReference type="NCBIfam" id="NF033912">
    <property type="entry name" value="msc"/>
    <property type="match status" value="1"/>
</dbReference>
<protein>
    <submittedName>
        <fullName evidence="2">Mechanosensitive ion channel</fullName>
    </submittedName>
</protein>
<feature type="transmembrane region" description="Helical" evidence="1">
    <location>
        <begin position="513"/>
        <end position="536"/>
    </location>
</feature>
<dbReference type="Pfam" id="PF05552">
    <property type="entry name" value="MS_channel_1st_1"/>
    <property type="match status" value="4"/>
</dbReference>
<feature type="transmembrane region" description="Helical" evidence="1">
    <location>
        <begin position="490"/>
        <end position="507"/>
    </location>
</feature>
<keyword evidence="1" id="KW-0812">Transmembrane</keyword>
<dbReference type="InterPro" id="IPR045275">
    <property type="entry name" value="MscS_archaea/bacteria_type"/>
</dbReference>
<dbReference type="EMBL" id="CP053661">
    <property type="protein sequence ID" value="QKD84028.1"/>
    <property type="molecule type" value="Genomic_DNA"/>
</dbReference>
<dbReference type="KEGG" id="theu:HPC62_19215"/>
<dbReference type="Gene3D" id="1.10.287.1260">
    <property type="match status" value="2"/>
</dbReference>
<sequence length="556" mass="58941">MVFDSAFLTNISTQLGSFLPSLLGAVFILIAGWVLAAIAASITKRILLRTNLDNRLVSTFLPAGSTARPHVEQWGAALVFWIIMIFAIVAFLNALRLDVVSQPLNNFLQQIFSYLPRLGGAAILVALAWVLASLVKALVTRGLARFGLDEKLNVAPKEAETGMADPNVAARSAEAGVVDPSRQPVAESPFLLSETLGNVLYWFVFLFFLPLILDVLQLQGPLQPVQTLLNDFLVILPRILSAIAIGAAGWFIAQVVRNIVTNLLRAARVDRLGTQFGLSRTQGALSLSSLIGTLVYVLILIPTAIAALQALGIRAISDPAVAMLNDILTALPRIFTAAVLLIVFYVIGRFIADLVTNLLTSFGFNNVFEWMGLPRQTVATVSPSPSSSPYDATPGGEPTVVQPAATLPRRTPSEIVGILALVGIMLFAAVAAAEVLQFQQLTAIVNGILAVSARVLVGVIVFGVGLYLANLAFNLIAGSGGRQARILAQAARIAIIALVSAMALQQMGIATNIVALAFGLLLGAIAVALAIAFGLGGREVAAEQLREWLASFKQQS</sequence>
<dbReference type="InterPro" id="IPR008910">
    <property type="entry name" value="MSC_TM_helix"/>
</dbReference>
<feature type="transmembrane region" description="Helical" evidence="1">
    <location>
        <begin position="22"/>
        <end position="42"/>
    </location>
</feature>
<evidence type="ECO:0000313" key="3">
    <source>
        <dbReference type="Proteomes" id="UP000505210"/>
    </source>
</evidence>
<accession>A0A6M8BBK5</accession>